<dbReference type="InterPro" id="IPR000412">
    <property type="entry name" value="ABC_2_transport"/>
</dbReference>
<feature type="domain" description="ABC transmembrane type-2" evidence="7">
    <location>
        <begin position="20"/>
        <end position="245"/>
    </location>
</feature>
<feature type="transmembrane region" description="Helical" evidence="6">
    <location>
        <begin position="164"/>
        <end position="184"/>
    </location>
</feature>
<feature type="transmembrane region" description="Helical" evidence="6">
    <location>
        <begin position="53"/>
        <end position="75"/>
    </location>
</feature>
<gene>
    <name evidence="8" type="primary">lieB_1</name>
    <name evidence="8" type="ORF">GCM10022384_00180</name>
</gene>
<comment type="similarity">
    <text evidence="6">Belongs to the ABC-2 integral membrane protein family.</text>
</comment>
<evidence type="ECO:0000256" key="3">
    <source>
        <dbReference type="ARBA" id="ARBA00022989"/>
    </source>
</evidence>
<reference evidence="9" key="1">
    <citation type="journal article" date="2019" name="Int. J. Syst. Evol. Microbiol.">
        <title>The Global Catalogue of Microorganisms (GCM) 10K type strain sequencing project: providing services to taxonomists for standard genome sequencing and annotation.</title>
        <authorList>
            <consortium name="The Broad Institute Genomics Platform"/>
            <consortium name="The Broad Institute Genome Sequencing Center for Infectious Disease"/>
            <person name="Wu L."/>
            <person name="Ma J."/>
        </authorList>
    </citation>
    <scope>NUCLEOTIDE SEQUENCE [LARGE SCALE GENOMIC DNA]</scope>
    <source>
        <strain evidence="9">JCM 17027</strain>
    </source>
</reference>
<comment type="subcellular location">
    <subcellularLocation>
        <location evidence="6">Cell membrane</location>
        <topology evidence="6">Multi-pass membrane protein</topology>
    </subcellularLocation>
    <subcellularLocation>
        <location evidence="1">Membrane</location>
        <topology evidence="1">Multi-pass membrane protein</topology>
    </subcellularLocation>
</comment>
<keyword evidence="6" id="KW-1003">Cell membrane</keyword>
<evidence type="ECO:0000256" key="6">
    <source>
        <dbReference type="RuleBase" id="RU361157"/>
    </source>
</evidence>
<accession>A0ABP7NN39</accession>
<dbReference type="EMBL" id="BAABCQ010000001">
    <property type="protein sequence ID" value="GAA3950243.1"/>
    <property type="molecule type" value="Genomic_DNA"/>
</dbReference>
<keyword evidence="5" id="KW-0046">Antibiotic resistance</keyword>
<feature type="transmembrane region" description="Helical" evidence="6">
    <location>
        <begin position="96"/>
        <end position="124"/>
    </location>
</feature>
<keyword evidence="3 6" id="KW-1133">Transmembrane helix</keyword>
<evidence type="ECO:0000256" key="4">
    <source>
        <dbReference type="ARBA" id="ARBA00023136"/>
    </source>
</evidence>
<evidence type="ECO:0000256" key="5">
    <source>
        <dbReference type="ARBA" id="ARBA00023251"/>
    </source>
</evidence>
<dbReference type="InterPro" id="IPR047817">
    <property type="entry name" value="ABC2_TM_bact-type"/>
</dbReference>
<evidence type="ECO:0000313" key="8">
    <source>
        <dbReference type="EMBL" id="GAA3950243.1"/>
    </source>
</evidence>
<evidence type="ECO:0000256" key="2">
    <source>
        <dbReference type="ARBA" id="ARBA00022692"/>
    </source>
</evidence>
<dbReference type="Proteomes" id="UP001500034">
    <property type="component" value="Unassembled WGS sequence"/>
</dbReference>
<organism evidence="8 9">
    <name type="scientific">Streptomyces marokkonensis</name>
    <dbReference type="NCBI Taxonomy" id="324855"/>
    <lineage>
        <taxon>Bacteria</taxon>
        <taxon>Bacillati</taxon>
        <taxon>Actinomycetota</taxon>
        <taxon>Actinomycetes</taxon>
        <taxon>Kitasatosporales</taxon>
        <taxon>Streptomycetaceae</taxon>
        <taxon>Streptomyces</taxon>
    </lineage>
</organism>
<keyword evidence="2 6" id="KW-0812">Transmembrane</keyword>
<name>A0ABP7NN39_9ACTN</name>
<evidence type="ECO:0000256" key="1">
    <source>
        <dbReference type="ARBA" id="ARBA00004141"/>
    </source>
</evidence>
<dbReference type="InterPro" id="IPR013525">
    <property type="entry name" value="ABC2_TM"/>
</dbReference>
<keyword evidence="9" id="KW-1185">Reference proteome</keyword>
<comment type="caution">
    <text evidence="8">The sequence shown here is derived from an EMBL/GenBank/DDBJ whole genome shotgun (WGS) entry which is preliminary data.</text>
</comment>
<dbReference type="PANTHER" id="PTHR43229">
    <property type="entry name" value="NODULATION PROTEIN J"/>
    <property type="match status" value="1"/>
</dbReference>
<evidence type="ECO:0000259" key="7">
    <source>
        <dbReference type="PROSITE" id="PS51012"/>
    </source>
</evidence>
<dbReference type="PROSITE" id="PS51012">
    <property type="entry name" value="ABC_TM2"/>
    <property type="match status" value="1"/>
</dbReference>
<feature type="transmembrane region" description="Helical" evidence="6">
    <location>
        <begin position="130"/>
        <end position="157"/>
    </location>
</feature>
<keyword evidence="6" id="KW-0813">Transport</keyword>
<keyword evidence="4 6" id="KW-0472">Membrane</keyword>
<dbReference type="InterPro" id="IPR051784">
    <property type="entry name" value="Nod_factor_ABC_transporter"/>
</dbReference>
<evidence type="ECO:0000313" key="9">
    <source>
        <dbReference type="Proteomes" id="UP001500034"/>
    </source>
</evidence>
<feature type="transmembrane region" description="Helical" evidence="6">
    <location>
        <begin position="223"/>
        <end position="242"/>
    </location>
</feature>
<dbReference type="PANTHER" id="PTHR43229:SF2">
    <property type="entry name" value="NODULATION PROTEIN J"/>
    <property type="match status" value="1"/>
</dbReference>
<dbReference type="PIRSF" id="PIRSF006648">
    <property type="entry name" value="DrrB"/>
    <property type="match status" value="1"/>
</dbReference>
<protein>
    <recommendedName>
        <fullName evidence="6">Transport permease protein</fullName>
    </recommendedName>
</protein>
<proteinExistence type="inferred from homology"/>
<feature type="transmembrane region" description="Helical" evidence="6">
    <location>
        <begin position="21"/>
        <end position="41"/>
    </location>
</feature>
<sequence>MSDVLTMTGRSVRLSARTPDALISALVMPVMLMLVFVYFFGGAIDTGGTYVQYVVPGVLVLCAGFGAGNTAMSVANDMHGGIIDRFRSMDVSGTSVLAGHVAASLVRNIAATVVVFGVATAIGFRPAASAAGWFAAIGVLVCYIVALSWLSAAVGLVAKSPEAAGGFTFFVAFLPYPSSGFVPIDTMPSWLRGFAEHQPITPVIESMRGLLLDRPVGAGGWQALAWCAAITVGSVAAAGALFRRRTSR</sequence>
<dbReference type="Pfam" id="PF01061">
    <property type="entry name" value="ABC2_membrane"/>
    <property type="match status" value="1"/>
</dbReference>